<dbReference type="Gene3D" id="1.10.10.10">
    <property type="entry name" value="Winged helix-like DNA-binding domain superfamily/Winged helix DNA-binding domain"/>
    <property type="match status" value="1"/>
</dbReference>
<feature type="domain" description="RNA polymerase sigma-70 region 2" evidence="7">
    <location>
        <begin position="29"/>
        <end position="95"/>
    </location>
</feature>
<dbReference type="InterPro" id="IPR036388">
    <property type="entry name" value="WH-like_DNA-bd_sf"/>
</dbReference>
<dbReference type="InterPro" id="IPR007627">
    <property type="entry name" value="RNA_pol_sigma70_r2"/>
</dbReference>
<name>A0AAD1IMI4_9MYCO</name>
<evidence type="ECO:0000256" key="4">
    <source>
        <dbReference type="ARBA" id="ARBA00023125"/>
    </source>
</evidence>
<dbReference type="NCBIfam" id="NF007225">
    <property type="entry name" value="PRK09643.1"/>
    <property type="match status" value="1"/>
</dbReference>
<evidence type="ECO:0000259" key="7">
    <source>
        <dbReference type="Pfam" id="PF04542"/>
    </source>
</evidence>
<dbReference type="InterPro" id="IPR013249">
    <property type="entry name" value="RNA_pol_sigma70_r4_t2"/>
</dbReference>
<evidence type="ECO:0000256" key="6">
    <source>
        <dbReference type="SAM" id="MobiDB-lite"/>
    </source>
</evidence>
<feature type="compositionally biased region" description="Basic residues" evidence="6">
    <location>
        <begin position="195"/>
        <end position="206"/>
    </location>
</feature>
<dbReference type="Pfam" id="PF04542">
    <property type="entry name" value="Sigma70_r2"/>
    <property type="match status" value="1"/>
</dbReference>
<reference evidence="9 10" key="1">
    <citation type="journal article" date="2019" name="Emerg. Microbes Infect.">
        <title>Comprehensive subspecies identification of 175 nontuberculous mycobacteria species based on 7547 genomic profiles.</title>
        <authorList>
            <person name="Matsumoto Y."/>
            <person name="Kinjo T."/>
            <person name="Motooka D."/>
            <person name="Nabeya D."/>
            <person name="Jung N."/>
            <person name="Uechi K."/>
            <person name="Horii T."/>
            <person name="Iida T."/>
            <person name="Fujita J."/>
            <person name="Nakamura S."/>
        </authorList>
    </citation>
    <scope>NUCLEOTIDE SEQUENCE [LARGE SCALE GENOMIC DNA]</scope>
    <source>
        <strain evidence="9 10">JCM 17423</strain>
    </source>
</reference>
<dbReference type="InterPro" id="IPR014284">
    <property type="entry name" value="RNA_pol_sigma-70_dom"/>
</dbReference>
<evidence type="ECO:0000259" key="8">
    <source>
        <dbReference type="Pfam" id="PF08281"/>
    </source>
</evidence>
<evidence type="ECO:0000256" key="2">
    <source>
        <dbReference type="ARBA" id="ARBA00023015"/>
    </source>
</evidence>
<gene>
    <name evidence="9" type="primary">sigM</name>
    <name evidence="9" type="ORF">MLIT_41940</name>
</gene>
<dbReference type="GO" id="GO:0006352">
    <property type="term" value="P:DNA-templated transcription initiation"/>
    <property type="evidence" value="ECO:0007669"/>
    <property type="project" value="InterPro"/>
</dbReference>
<dbReference type="GO" id="GO:0003677">
    <property type="term" value="F:DNA binding"/>
    <property type="evidence" value="ECO:0007669"/>
    <property type="project" value="UniProtKB-KW"/>
</dbReference>
<dbReference type="NCBIfam" id="TIGR02937">
    <property type="entry name" value="sigma70-ECF"/>
    <property type="match status" value="1"/>
</dbReference>
<keyword evidence="4" id="KW-0238">DNA-binding</keyword>
<proteinExistence type="inferred from homology"/>
<dbReference type="RefSeq" id="WP_134058807.1">
    <property type="nucleotide sequence ID" value="NZ_AP022586.1"/>
</dbReference>
<keyword evidence="5" id="KW-0804">Transcription</keyword>
<dbReference type="CDD" id="cd06171">
    <property type="entry name" value="Sigma70_r4"/>
    <property type="match status" value="1"/>
</dbReference>
<dbReference type="InterPro" id="IPR039425">
    <property type="entry name" value="RNA_pol_sigma-70-like"/>
</dbReference>
<dbReference type="Proteomes" id="UP000466607">
    <property type="component" value="Chromosome"/>
</dbReference>
<evidence type="ECO:0000313" key="9">
    <source>
        <dbReference type="EMBL" id="BBY18602.1"/>
    </source>
</evidence>
<dbReference type="EMBL" id="AP022586">
    <property type="protein sequence ID" value="BBY18602.1"/>
    <property type="molecule type" value="Genomic_DNA"/>
</dbReference>
<dbReference type="SUPFAM" id="SSF88659">
    <property type="entry name" value="Sigma3 and sigma4 domains of RNA polymerase sigma factors"/>
    <property type="match status" value="1"/>
</dbReference>
<feature type="region of interest" description="Disordered" evidence="6">
    <location>
        <begin position="179"/>
        <end position="226"/>
    </location>
</feature>
<protein>
    <submittedName>
        <fullName evidence="9">ECF RNA polymerase sigma factor SigM</fullName>
    </submittedName>
</protein>
<evidence type="ECO:0000256" key="3">
    <source>
        <dbReference type="ARBA" id="ARBA00023082"/>
    </source>
</evidence>
<keyword evidence="2" id="KW-0805">Transcription regulation</keyword>
<dbReference type="GO" id="GO:0016987">
    <property type="term" value="F:sigma factor activity"/>
    <property type="evidence" value="ECO:0007669"/>
    <property type="project" value="UniProtKB-KW"/>
</dbReference>
<keyword evidence="10" id="KW-1185">Reference proteome</keyword>
<dbReference type="Gene3D" id="1.10.1740.10">
    <property type="match status" value="1"/>
</dbReference>
<dbReference type="AlphaFoldDB" id="A0AAD1IMI4"/>
<comment type="similarity">
    <text evidence="1">Belongs to the sigma-70 factor family. ECF subfamily.</text>
</comment>
<evidence type="ECO:0000256" key="5">
    <source>
        <dbReference type="ARBA" id="ARBA00023163"/>
    </source>
</evidence>
<dbReference type="PANTHER" id="PTHR43133">
    <property type="entry name" value="RNA POLYMERASE ECF-TYPE SIGMA FACTO"/>
    <property type="match status" value="1"/>
</dbReference>
<sequence length="226" mass="24634">MGSCDAVGRSDAQLLAAHVAGDRYAFEELFVRHHRQLQRLALITSRNHEDAADALQDAMLKAHRNAATFRHDCAVSSWLYRIVVNACLDRLRRDRHLVTTALHDDISPLGDPTARVDTAIMVERALLRLPVEQRAAIVAVGMQGYSVAETARMLGVAEGTVKSRCSRARAKLAETLRGLHEPPATPGRGCPTVPRPRHGTSARGSRHPSIERAVMHASACPPAGRP</sequence>
<dbReference type="InterPro" id="IPR013325">
    <property type="entry name" value="RNA_pol_sigma_r2"/>
</dbReference>
<keyword evidence="3" id="KW-0731">Sigma factor</keyword>
<evidence type="ECO:0000256" key="1">
    <source>
        <dbReference type="ARBA" id="ARBA00010641"/>
    </source>
</evidence>
<feature type="domain" description="RNA polymerase sigma factor 70 region 4 type 2" evidence="8">
    <location>
        <begin position="121"/>
        <end position="172"/>
    </location>
</feature>
<evidence type="ECO:0000313" key="10">
    <source>
        <dbReference type="Proteomes" id="UP000466607"/>
    </source>
</evidence>
<dbReference type="InterPro" id="IPR013324">
    <property type="entry name" value="RNA_pol_sigma_r3/r4-like"/>
</dbReference>
<organism evidence="9 10">
    <name type="scientific">Mycolicibacterium litorale</name>
    <dbReference type="NCBI Taxonomy" id="758802"/>
    <lineage>
        <taxon>Bacteria</taxon>
        <taxon>Bacillati</taxon>
        <taxon>Actinomycetota</taxon>
        <taxon>Actinomycetes</taxon>
        <taxon>Mycobacteriales</taxon>
        <taxon>Mycobacteriaceae</taxon>
        <taxon>Mycolicibacterium</taxon>
    </lineage>
</organism>
<dbReference type="PANTHER" id="PTHR43133:SF50">
    <property type="entry name" value="ECF RNA POLYMERASE SIGMA FACTOR SIGM"/>
    <property type="match status" value="1"/>
</dbReference>
<accession>A0AAD1IMI4</accession>
<dbReference type="SUPFAM" id="SSF88946">
    <property type="entry name" value="Sigma2 domain of RNA polymerase sigma factors"/>
    <property type="match status" value="1"/>
</dbReference>
<dbReference type="Pfam" id="PF08281">
    <property type="entry name" value="Sigma70_r4_2"/>
    <property type="match status" value="1"/>
</dbReference>